<dbReference type="RefSeq" id="WP_406831631.1">
    <property type="nucleotide sequence ID" value="NZ_CP157483.1"/>
</dbReference>
<proteinExistence type="predicted"/>
<gene>
    <name evidence="3" type="ORF">ABEG17_02260</name>
</gene>
<evidence type="ECO:0000256" key="1">
    <source>
        <dbReference type="SAM" id="MobiDB-lite"/>
    </source>
</evidence>
<evidence type="ECO:0000256" key="2">
    <source>
        <dbReference type="SAM" id="Phobius"/>
    </source>
</evidence>
<evidence type="ECO:0000313" key="3">
    <source>
        <dbReference type="EMBL" id="XBO44170.1"/>
    </source>
</evidence>
<keyword evidence="2" id="KW-0812">Transmembrane</keyword>
<keyword evidence="2" id="KW-0472">Membrane</keyword>
<accession>A0AAU7JV94</accession>
<dbReference type="AlphaFoldDB" id="A0AAU7JV94"/>
<organism evidence="3">
    <name type="scientific">Pedococcus sp. KACC 23699</name>
    <dbReference type="NCBI Taxonomy" id="3149228"/>
    <lineage>
        <taxon>Bacteria</taxon>
        <taxon>Bacillati</taxon>
        <taxon>Actinomycetota</taxon>
        <taxon>Actinomycetes</taxon>
        <taxon>Micrococcales</taxon>
        <taxon>Intrasporangiaceae</taxon>
        <taxon>Pedococcus</taxon>
    </lineage>
</organism>
<feature type="transmembrane region" description="Helical" evidence="2">
    <location>
        <begin position="7"/>
        <end position="27"/>
    </location>
</feature>
<protein>
    <submittedName>
        <fullName evidence="3">Uncharacterized protein</fullName>
    </submittedName>
</protein>
<sequence length="222" mass="22883">MVAKRAVLAVLTVIGVVLLGLGAWFTFHLGPSGSATFTSIPSPGSIVVLEPSLLNRVDSPATVSVTTRDSGPVFVGRATPSDAAAVVGGAARTTVTGARVRSWSLVQSESGAGESPPLAAADVWRQTVQGNGSAQLQVTQESAPEAVVVATADGKPADIAELSVTIERRAWFFQSLLVTLVGLLAAAAGGAGLWQARHRETHRDVQREATPDPDRPTEEASA</sequence>
<feature type="region of interest" description="Disordered" evidence="1">
    <location>
        <begin position="197"/>
        <end position="222"/>
    </location>
</feature>
<name>A0AAU7JV94_9MICO</name>
<reference evidence="3" key="1">
    <citation type="submission" date="2024-05" db="EMBL/GenBank/DDBJ databases">
        <authorList>
            <person name="Kim S."/>
            <person name="Heo J."/>
            <person name="Choi H."/>
            <person name="Choi Y."/>
            <person name="Kwon S.-W."/>
            <person name="Kim Y."/>
        </authorList>
    </citation>
    <scope>NUCLEOTIDE SEQUENCE</scope>
    <source>
        <strain evidence="3">KACC 23699</strain>
    </source>
</reference>
<keyword evidence="2" id="KW-1133">Transmembrane helix</keyword>
<dbReference type="EMBL" id="CP157483">
    <property type="protein sequence ID" value="XBO44170.1"/>
    <property type="molecule type" value="Genomic_DNA"/>
</dbReference>
<feature type="transmembrane region" description="Helical" evidence="2">
    <location>
        <begin position="171"/>
        <end position="194"/>
    </location>
</feature>